<dbReference type="EMBL" id="JAOUSF010000001">
    <property type="protein sequence ID" value="MCU9612657.1"/>
    <property type="molecule type" value="Genomic_DNA"/>
</dbReference>
<name>A0AAE3LMF2_9BACI</name>
<evidence type="ECO:0000259" key="1">
    <source>
        <dbReference type="Pfam" id="PF07872"/>
    </source>
</evidence>
<gene>
    <name evidence="2" type="ORF">OEV98_03640</name>
</gene>
<evidence type="ECO:0000313" key="3">
    <source>
        <dbReference type="Proteomes" id="UP001209318"/>
    </source>
</evidence>
<dbReference type="RefSeq" id="WP_263071842.1">
    <property type="nucleotide sequence ID" value="NZ_JAOUSF010000001.1"/>
</dbReference>
<feature type="domain" description="DUF1659" evidence="1">
    <location>
        <begin position="4"/>
        <end position="72"/>
    </location>
</feature>
<comment type="caution">
    <text evidence="2">The sequence shown here is derived from an EMBL/GenBank/DDBJ whole genome shotgun (WGS) entry which is preliminary data.</text>
</comment>
<dbReference type="Pfam" id="PF07872">
    <property type="entry name" value="DUF1659"/>
    <property type="match status" value="1"/>
</dbReference>
<dbReference type="AlphaFoldDB" id="A0AAE3LMF2"/>
<keyword evidence="3" id="KW-1185">Reference proteome</keyword>
<accession>A0AAE3LMF2</accession>
<reference evidence="2" key="1">
    <citation type="submission" date="2022-10" db="EMBL/GenBank/DDBJ databases">
        <title>Description of Fervidibacillus gen. nov. in the family Fervidibacillaceae fam. nov. with two species, Fervidibacillus albus sp. nov., and Fervidibacillus halotolerans sp. nov., isolated from tidal flat sediments.</title>
        <authorList>
            <person name="Kwon K.K."/>
            <person name="Yang S.-H."/>
        </authorList>
    </citation>
    <scope>NUCLEOTIDE SEQUENCE</scope>
    <source>
        <strain evidence="2">JCM 19140</strain>
    </source>
</reference>
<proteinExistence type="predicted"/>
<evidence type="ECO:0000313" key="2">
    <source>
        <dbReference type="EMBL" id="MCU9612657.1"/>
    </source>
</evidence>
<protein>
    <submittedName>
        <fullName evidence="2">DUF1659 domain-containing protein</fullName>
    </submittedName>
</protein>
<sequence length="72" mass="8076">MAISNPFDTNVQLVFDAGVDGEGKPVFKKRTYSNFKTDSTPDQIYQVAQALSSLNNLPLYSVQRVDKHEIVE</sequence>
<dbReference type="InterPro" id="IPR012454">
    <property type="entry name" value="DUF1659"/>
</dbReference>
<dbReference type="Proteomes" id="UP001209318">
    <property type="component" value="Unassembled WGS sequence"/>
</dbReference>
<organism evidence="2 3">
    <name type="scientific">Perspicuibacillus lycopersici</name>
    <dbReference type="NCBI Taxonomy" id="1325689"/>
    <lineage>
        <taxon>Bacteria</taxon>
        <taxon>Bacillati</taxon>
        <taxon>Bacillota</taxon>
        <taxon>Bacilli</taxon>
        <taxon>Bacillales</taxon>
        <taxon>Bacillaceae</taxon>
        <taxon>Perspicuibacillus</taxon>
    </lineage>
</organism>